<dbReference type="GO" id="GO:0000209">
    <property type="term" value="P:protein polyubiquitination"/>
    <property type="evidence" value="ECO:0007669"/>
    <property type="project" value="TreeGrafter"/>
</dbReference>
<dbReference type="InterPro" id="IPR011042">
    <property type="entry name" value="6-blade_b-propeller_TolB-like"/>
</dbReference>
<organism evidence="2">
    <name type="scientific">Magallana gigas</name>
    <name type="common">Pacific oyster</name>
    <name type="synonym">Crassostrea gigas</name>
    <dbReference type="NCBI Taxonomy" id="29159"/>
    <lineage>
        <taxon>Eukaryota</taxon>
        <taxon>Metazoa</taxon>
        <taxon>Spiralia</taxon>
        <taxon>Lophotrochozoa</taxon>
        <taxon>Mollusca</taxon>
        <taxon>Bivalvia</taxon>
        <taxon>Autobranchia</taxon>
        <taxon>Pteriomorphia</taxon>
        <taxon>Ostreida</taxon>
        <taxon>Ostreoidea</taxon>
        <taxon>Ostreidae</taxon>
        <taxon>Magallana</taxon>
    </lineage>
</organism>
<reference evidence="2" key="1">
    <citation type="journal article" date="2012" name="Nature">
        <title>The oyster genome reveals stress adaptation and complexity of shell formation.</title>
        <authorList>
            <person name="Zhang G."/>
            <person name="Fang X."/>
            <person name="Guo X."/>
            <person name="Li L."/>
            <person name="Luo R."/>
            <person name="Xu F."/>
            <person name="Yang P."/>
            <person name="Zhang L."/>
            <person name="Wang X."/>
            <person name="Qi H."/>
            <person name="Xiong Z."/>
            <person name="Que H."/>
            <person name="Xie Y."/>
            <person name="Holland P.W."/>
            <person name="Paps J."/>
            <person name="Zhu Y."/>
            <person name="Wu F."/>
            <person name="Chen Y."/>
            <person name="Wang J."/>
            <person name="Peng C."/>
            <person name="Meng J."/>
            <person name="Yang L."/>
            <person name="Liu J."/>
            <person name="Wen B."/>
            <person name="Zhang N."/>
            <person name="Huang Z."/>
            <person name="Zhu Q."/>
            <person name="Feng Y."/>
            <person name="Mount A."/>
            <person name="Hedgecock D."/>
            <person name="Xu Z."/>
            <person name="Liu Y."/>
            <person name="Domazet-Loso T."/>
            <person name="Du Y."/>
            <person name="Sun X."/>
            <person name="Zhang S."/>
            <person name="Liu B."/>
            <person name="Cheng P."/>
            <person name="Jiang X."/>
            <person name="Li J."/>
            <person name="Fan D."/>
            <person name="Wang W."/>
            <person name="Fu W."/>
            <person name="Wang T."/>
            <person name="Wang B."/>
            <person name="Zhang J."/>
            <person name="Peng Z."/>
            <person name="Li Y."/>
            <person name="Li N."/>
            <person name="Wang J."/>
            <person name="Chen M."/>
            <person name="He Y."/>
            <person name="Tan F."/>
            <person name="Song X."/>
            <person name="Zheng Q."/>
            <person name="Huang R."/>
            <person name="Yang H."/>
            <person name="Du X."/>
            <person name="Chen L."/>
            <person name="Yang M."/>
            <person name="Gaffney P.M."/>
            <person name="Wang S."/>
            <person name="Luo L."/>
            <person name="She Z."/>
            <person name="Ming Y."/>
            <person name="Huang W."/>
            <person name="Zhang S."/>
            <person name="Huang B."/>
            <person name="Zhang Y."/>
            <person name="Qu T."/>
            <person name="Ni P."/>
            <person name="Miao G."/>
            <person name="Wang J."/>
            <person name="Wang Q."/>
            <person name="Steinberg C.E."/>
            <person name="Wang H."/>
            <person name="Li N."/>
            <person name="Qian L."/>
            <person name="Zhang G."/>
            <person name="Li Y."/>
            <person name="Yang H."/>
            <person name="Liu X."/>
            <person name="Wang J."/>
            <person name="Yin Y."/>
            <person name="Wang J."/>
        </authorList>
    </citation>
    <scope>NUCLEOTIDE SEQUENCE [LARGE SCALE GENOMIC DNA]</scope>
    <source>
        <strain evidence="2">05x7-T-G4-1.051#20</strain>
    </source>
</reference>
<evidence type="ECO:0008006" key="3">
    <source>
        <dbReference type="Google" id="ProtNLM"/>
    </source>
</evidence>
<evidence type="ECO:0000256" key="1">
    <source>
        <dbReference type="SAM" id="MobiDB-lite"/>
    </source>
</evidence>
<feature type="region of interest" description="Disordered" evidence="1">
    <location>
        <begin position="224"/>
        <end position="275"/>
    </location>
</feature>
<proteinExistence type="predicted"/>
<feature type="compositionally biased region" description="Polar residues" evidence="1">
    <location>
        <begin position="125"/>
        <end position="137"/>
    </location>
</feature>
<evidence type="ECO:0000313" key="2">
    <source>
        <dbReference type="EMBL" id="EKC38528.1"/>
    </source>
</evidence>
<sequence>MPQTIQRPNTQPSYPQQPYAIPNRQHIAPQPAPQQRMYPQPVPRAPSHGPQPIQPRPVGPYPQPQLYNEPATIRQSISPKQNVNNISQKRYPVPTTQVSRVFQHNPYWREVVVQDAKREKIADLKSNQTPAQQSIQSKSDRAMERYSSHILGLNEVYEKNANAAQRAKDTLQQLQLHKQNEHTSSHNQQQHHINQPNYHQHNKQTNTQQQSQNQVNTQNINHTPQQNTQQQSHLSLNSARQQQGQSHNNHGLHPNQPMQQSQLSNLAQHQQFQQRAMQQIMGVNPTQAYTNPRLQTHQSAVGSSLYLQTPMPTVLSNYLPASTARTALLNSRFTIQSGVAASRLSQGSGHTFSQSLSNPSQFALTNVAIRKDESPQEAYHFEGRPTVNMESWGHPIDIAVDGDGDLLYSDKIAGTVNKVKNDKTEDLIELEEWVPNQLCVTSTGDILVTMYSDDKTQSKVVRYSGSTEKQTIQFNEEGNPLYSGNNKIKYITENRNHDICVADDSAGAIVVVDQDGKLRWRYTGHSSVTKNKPFHPVGITSDSQSHILTADFKNDCVHILDQNGQFLRNIDICGLRNPFGLCVDNDDNLFVCEYYKGNVKTIKYLK</sequence>
<dbReference type="PANTHER" id="PTHR24104">
    <property type="entry name" value="E3 UBIQUITIN-PROTEIN LIGASE NHLRC1-RELATED"/>
    <property type="match status" value="1"/>
</dbReference>
<dbReference type="GO" id="GO:0061630">
    <property type="term" value="F:ubiquitin protein ligase activity"/>
    <property type="evidence" value="ECO:0007669"/>
    <property type="project" value="TreeGrafter"/>
</dbReference>
<dbReference type="HOGENOM" id="CLU_450752_0_0_1"/>
<feature type="region of interest" description="Disordered" evidence="1">
    <location>
        <begin position="122"/>
        <end position="143"/>
    </location>
</feature>
<dbReference type="GO" id="GO:0043161">
    <property type="term" value="P:proteasome-mediated ubiquitin-dependent protein catabolic process"/>
    <property type="evidence" value="ECO:0007669"/>
    <property type="project" value="TreeGrafter"/>
</dbReference>
<dbReference type="Gene3D" id="2.120.10.30">
    <property type="entry name" value="TolB, C-terminal domain"/>
    <property type="match status" value="1"/>
</dbReference>
<dbReference type="InterPro" id="IPR050952">
    <property type="entry name" value="TRIM-NHL_E3_ligases"/>
</dbReference>
<feature type="compositionally biased region" description="Polar residues" evidence="1">
    <location>
        <begin position="256"/>
        <end position="267"/>
    </location>
</feature>
<gene>
    <name evidence="2" type="ORF">CGI_10017085</name>
</gene>
<name>K1QXZ1_MAGGI</name>
<dbReference type="PANTHER" id="PTHR24104:SF50">
    <property type="entry name" value="SMP-30_GLUCONOLACTONASE_LRE-LIKE REGION DOMAIN-CONTAINING PROTEIN"/>
    <property type="match status" value="1"/>
</dbReference>
<feature type="compositionally biased region" description="Polar residues" evidence="1">
    <location>
        <begin position="224"/>
        <end position="249"/>
    </location>
</feature>
<feature type="region of interest" description="Disordered" evidence="1">
    <location>
        <begin position="1"/>
        <end position="67"/>
    </location>
</feature>
<feature type="compositionally biased region" description="Pro residues" evidence="1">
    <location>
        <begin position="52"/>
        <end position="63"/>
    </location>
</feature>
<dbReference type="EMBL" id="JH817779">
    <property type="protein sequence ID" value="EKC38528.1"/>
    <property type="molecule type" value="Genomic_DNA"/>
</dbReference>
<accession>K1QXZ1</accession>
<dbReference type="SUPFAM" id="SSF101898">
    <property type="entry name" value="NHL repeat"/>
    <property type="match status" value="1"/>
</dbReference>
<protein>
    <recommendedName>
        <fullName evidence="3">Tripartite motif-containing protein 3</fullName>
    </recommendedName>
</protein>
<feature type="compositionally biased region" description="Polar residues" evidence="1">
    <location>
        <begin position="1"/>
        <end position="16"/>
    </location>
</feature>
<dbReference type="AlphaFoldDB" id="K1QXZ1"/>
<dbReference type="InParanoid" id="K1QXZ1"/>